<proteinExistence type="predicted"/>
<dbReference type="Pfam" id="PF13181">
    <property type="entry name" value="TPR_8"/>
    <property type="match status" value="3"/>
</dbReference>
<evidence type="ECO:0000313" key="3">
    <source>
        <dbReference type="EMBL" id="MBB6215722.1"/>
    </source>
</evidence>
<sequence length="619" mass="72487">MLLSLCVIAKNEEKNLPRCIESVRDIVDEIIIVDTGSTDDTVKIAECYGAKVFCYQWNDNFSDAKNFAFLQATGDWILTMDADEEINSSDREKICSLLDNDAIDIYLFHTLSYVGSSPGVDTASNLNIRLIRNHKGYQYTGAIHEQICNCNQEMIDRGKVKIEEITVYHYGYLDVVATEKNKPNRNMKILEILLEAQPRDNFHLFNMGSEYLRLRKYEKALEYYKKAYEDFMPGLAHSPKLLFKLITTLDALQMYEEEMRILNEGLTYYPQFVDLEYLKACLFHKQKKYTLAIKGFKKCLTMESAPLQLRNINEVEGYRSYYALGEIHSELEDYEEAYHYYVETIKSKPSFYMPLHRIAENLMKSGRKIQDTKITLEKFFGKKLNAGAFAKLGEIFFSIGKYDIAFDYFLKACEQMKPNQNIYYNLGMSQFYLKHYQEAYHWFEKVEEGKCYEEAAYKMILCEILSNHTENADRLIQTASNFEYKKKNKIYEAFRNLAADLPYPVVSDNKEESQQYVNIIFMILNDLIKTAAPEIFEKSLQLLNLIDSDEVLLKLAKLYYRHGYYRLAYQEFIRSINIFNRIDKEGLEMMRNSIDLARGGKGCNRYKKVKESGEYVRNN</sequence>
<dbReference type="SUPFAM" id="SSF48452">
    <property type="entry name" value="TPR-like"/>
    <property type="match status" value="2"/>
</dbReference>
<gene>
    <name evidence="3" type="ORF">HNQ80_001811</name>
</gene>
<dbReference type="InterPro" id="IPR019734">
    <property type="entry name" value="TPR_rpt"/>
</dbReference>
<protein>
    <submittedName>
        <fullName evidence="3">Glycosyltransferase involved in cell wall biosynthesis</fullName>
    </submittedName>
</protein>
<dbReference type="Pfam" id="PF00535">
    <property type="entry name" value="Glycos_transf_2"/>
    <property type="match status" value="1"/>
</dbReference>
<dbReference type="AlphaFoldDB" id="A0A841KXR6"/>
<organism evidence="3 4">
    <name type="scientific">Anaerosolibacter carboniphilus</name>
    <dbReference type="NCBI Taxonomy" id="1417629"/>
    <lineage>
        <taxon>Bacteria</taxon>
        <taxon>Bacillati</taxon>
        <taxon>Bacillota</taxon>
        <taxon>Clostridia</taxon>
        <taxon>Peptostreptococcales</taxon>
        <taxon>Thermotaleaceae</taxon>
        <taxon>Anaerosolibacter</taxon>
    </lineage>
</organism>
<dbReference type="InterPro" id="IPR001173">
    <property type="entry name" value="Glyco_trans_2-like"/>
</dbReference>
<dbReference type="PANTHER" id="PTHR43630:SF2">
    <property type="entry name" value="GLYCOSYLTRANSFERASE"/>
    <property type="match status" value="1"/>
</dbReference>
<dbReference type="CDD" id="cd02511">
    <property type="entry name" value="Beta4Glucosyltransferase"/>
    <property type="match status" value="1"/>
</dbReference>
<feature type="repeat" description="TPR" evidence="1">
    <location>
        <begin position="201"/>
        <end position="234"/>
    </location>
</feature>
<reference evidence="3 4" key="1">
    <citation type="submission" date="2020-08" db="EMBL/GenBank/DDBJ databases">
        <title>Genomic Encyclopedia of Type Strains, Phase IV (KMG-IV): sequencing the most valuable type-strain genomes for metagenomic binning, comparative biology and taxonomic classification.</title>
        <authorList>
            <person name="Goeker M."/>
        </authorList>
    </citation>
    <scope>NUCLEOTIDE SEQUENCE [LARGE SCALE GENOMIC DNA]</scope>
    <source>
        <strain evidence="3 4">DSM 103526</strain>
    </source>
</reference>
<dbReference type="SMART" id="SM00028">
    <property type="entry name" value="TPR"/>
    <property type="match status" value="5"/>
</dbReference>
<evidence type="ECO:0000259" key="2">
    <source>
        <dbReference type="Pfam" id="PF00535"/>
    </source>
</evidence>
<dbReference type="InterPro" id="IPR029044">
    <property type="entry name" value="Nucleotide-diphossugar_trans"/>
</dbReference>
<keyword evidence="3" id="KW-0808">Transferase</keyword>
<comment type="caution">
    <text evidence="3">The sequence shown here is derived from an EMBL/GenBank/DDBJ whole genome shotgun (WGS) entry which is preliminary data.</text>
</comment>
<feature type="repeat" description="TPR" evidence="1">
    <location>
        <begin position="386"/>
        <end position="419"/>
    </location>
</feature>
<name>A0A841KXR6_9FIRM</name>
<keyword evidence="1" id="KW-0802">TPR repeat</keyword>
<dbReference type="PROSITE" id="PS50005">
    <property type="entry name" value="TPR"/>
    <property type="match status" value="3"/>
</dbReference>
<dbReference type="Gene3D" id="3.90.550.10">
    <property type="entry name" value="Spore Coat Polysaccharide Biosynthesis Protein SpsA, Chain A"/>
    <property type="match status" value="1"/>
</dbReference>
<accession>A0A841KXR6</accession>
<evidence type="ECO:0000313" key="4">
    <source>
        <dbReference type="Proteomes" id="UP000579281"/>
    </source>
</evidence>
<dbReference type="Proteomes" id="UP000579281">
    <property type="component" value="Unassembled WGS sequence"/>
</dbReference>
<dbReference type="Gene3D" id="1.25.40.10">
    <property type="entry name" value="Tetratricopeptide repeat domain"/>
    <property type="match status" value="3"/>
</dbReference>
<dbReference type="PANTHER" id="PTHR43630">
    <property type="entry name" value="POLY-BETA-1,6-N-ACETYL-D-GLUCOSAMINE SYNTHASE"/>
    <property type="match status" value="1"/>
</dbReference>
<feature type="repeat" description="TPR" evidence="1">
    <location>
        <begin position="318"/>
        <end position="351"/>
    </location>
</feature>
<evidence type="ECO:0000256" key="1">
    <source>
        <dbReference type="PROSITE-ProRule" id="PRU00339"/>
    </source>
</evidence>
<dbReference type="EMBL" id="JACHEN010000009">
    <property type="protein sequence ID" value="MBB6215722.1"/>
    <property type="molecule type" value="Genomic_DNA"/>
</dbReference>
<keyword evidence="4" id="KW-1185">Reference proteome</keyword>
<dbReference type="SUPFAM" id="SSF53448">
    <property type="entry name" value="Nucleotide-diphospho-sugar transferases"/>
    <property type="match status" value="1"/>
</dbReference>
<dbReference type="InterPro" id="IPR011990">
    <property type="entry name" value="TPR-like_helical_dom_sf"/>
</dbReference>
<dbReference type="GO" id="GO:0016740">
    <property type="term" value="F:transferase activity"/>
    <property type="evidence" value="ECO:0007669"/>
    <property type="project" value="UniProtKB-KW"/>
</dbReference>
<feature type="domain" description="Glycosyltransferase 2-like" evidence="2">
    <location>
        <begin position="4"/>
        <end position="141"/>
    </location>
</feature>